<accession>A0A7S1NMJ0</accession>
<feature type="transmembrane region" description="Helical" evidence="1">
    <location>
        <begin position="42"/>
        <end position="65"/>
    </location>
</feature>
<name>A0A7S1NMJ0_9EUGL</name>
<proteinExistence type="predicted"/>
<dbReference type="EMBL" id="HBGA01108468">
    <property type="protein sequence ID" value="CAD9029258.1"/>
    <property type="molecule type" value="Transcribed_RNA"/>
</dbReference>
<organism evidence="2">
    <name type="scientific">Eutreptiella gymnastica</name>
    <dbReference type="NCBI Taxonomy" id="73025"/>
    <lineage>
        <taxon>Eukaryota</taxon>
        <taxon>Discoba</taxon>
        <taxon>Euglenozoa</taxon>
        <taxon>Euglenida</taxon>
        <taxon>Spirocuta</taxon>
        <taxon>Euglenophyceae</taxon>
        <taxon>Eutreptiales</taxon>
        <taxon>Eutreptiaceae</taxon>
        <taxon>Eutreptiella</taxon>
    </lineage>
</organism>
<dbReference type="AlphaFoldDB" id="A0A7S1NMJ0"/>
<keyword evidence="1" id="KW-1133">Transmembrane helix</keyword>
<keyword evidence="1" id="KW-0812">Transmembrane</keyword>
<feature type="transmembrane region" description="Helical" evidence="1">
    <location>
        <begin position="77"/>
        <end position="94"/>
    </location>
</feature>
<gene>
    <name evidence="2" type="ORF">EGYM00392_LOCUS40395</name>
</gene>
<sequence length="100" mass="11352">MRGAGAPPKLSLECLQTLSPNTRKKGHWICFRRPTMACRTPTLCTIHFFLSSVCWFLFLFFLAMLDTVAQFYITVKPWVLMIGYGLCAAVNPCFSKARVL</sequence>
<evidence type="ECO:0000313" key="2">
    <source>
        <dbReference type="EMBL" id="CAD9029258.1"/>
    </source>
</evidence>
<reference evidence="2" key="1">
    <citation type="submission" date="2021-01" db="EMBL/GenBank/DDBJ databases">
        <authorList>
            <person name="Corre E."/>
            <person name="Pelletier E."/>
            <person name="Niang G."/>
            <person name="Scheremetjew M."/>
            <person name="Finn R."/>
            <person name="Kale V."/>
            <person name="Holt S."/>
            <person name="Cochrane G."/>
            <person name="Meng A."/>
            <person name="Brown T."/>
            <person name="Cohen L."/>
        </authorList>
    </citation>
    <scope>NUCLEOTIDE SEQUENCE</scope>
    <source>
        <strain evidence="2">NIES-381</strain>
    </source>
</reference>
<evidence type="ECO:0000256" key="1">
    <source>
        <dbReference type="SAM" id="Phobius"/>
    </source>
</evidence>
<protein>
    <submittedName>
        <fullName evidence="2">Uncharacterized protein</fullName>
    </submittedName>
</protein>
<keyword evidence="1" id="KW-0472">Membrane</keyword>